<keyword evidence="4" id="KW-0804">Transcription</keyword>
<keyword evidence="8" id="KW-1185">Reference proteome</keyword>
<dbReference type="Gene3D" id="1.10.10.10">
    <property type="entry name" value="Winged helix-like DNA-binding domain superfamily/Winged helix DNA-binding domain"/>
    <property type="match status" value="1"/>
</dbReference>
<dbReference type="Pfam" id="PF01590">
    <property type="entry name" value="GAF"/>
    <property type="match status" value="1"/>
</dbReference>
<dbReference type="InterPro" id="IPR036388">
    <property type="entry name" value="WH-like_DNA-bd_sf"/>
</dbReference>
<feature type="region of interest" description="Disordered" evidence="5">
    <location>
        <begin position="141"/>
        <end position="160"/>
    </location>
</feature>
<dbReference type="InterPro" id="IPR003018">
    <property type="entry name" value="GAF"/>
</dbReference>
<dbReference type="EMBL" id="JAEKOZ010000033">
    <property type="protein sequence ID" value="MBJ3812129.1"/>
    <property type="molecule type" value="Genomic_DNA"/>
</dbReference>
<dbReference type="PIRSF" id="PIRSF036625">
    <property type="entry name" value="GAF_ANTAR"/>
    <property type="match status" value="1"/>
</dbReference>
<evidence type="ECO:0000256" key="5">
    <source>
        <dbReference type="SAM" id="MobiDB-lite"/>
    </source>
</evidence>
<dbReference type="RefSeq" id="WP_190113901.1">
    <property type="nucleotide sequence ID" value="NZ_BMVR01000001.1"/>
</dbReference>
<organism evidence="7 8">
    <name type="scientific">Streptomyces flavofungini</name>
    <dbReference type="NCBI Taxonomy" id="68200"/>
    <lineage>
        <taxon>Bacteria</taxon>
        <taxon>Bacillati</taxon>
        <taxon>Actinomycetota</taxon>
        <taxon>Actinomycetes</taxon>
        <taxon>Kitasatosporales</taxon>
        <taxon>Streptomycetaceae</taxon>
        <taxon>Streptomyces</taxon>
    </lineage>
</organism>
<dbReference type="Proteomes" id="UP000634780">
    <property type="component" value="Unassembled WGS sequence"/>
</dbReference>
<evidence type="ECO:0000313" key="8">
    <source>
        <dbReference type="Proteomes" id="UP000634780"/>
    </source>
</evidence>
<gene>
    <name evidence="7" type="ORF">JGB26_34460</name>
</gene>
<evidence type="ECO:0000256" key="4">
    <source>
        <dbReference type="ARBA" id="ARBA00023163"/>
    </source>
</evidence>
<name>A0ABS0XFY2_9ACTN</name>
<dbReference type="SUPFAM" id="SSF52172">
    <property type="entry name" value="CheY-like"/>
    <property type="match status" value="1"/>
</dbReference>
<dbReference type="SMART" id="SM00065">
    <property type="entry name" value="GAF"/>
    <property type="match status" value="1"/>
</dbReference>
<dbReference type="Pfam" id="PF03861">
    <property type="entry name" value="ANTAR"/>
    <property type="match status" value="1"/>
</dbReference>
<keyword evidence="1" id="KW-0808">Transferase</keyword>
<accession>A0ABS0XFY2</accession>
<dbReference type="InterPro" id="IPR012074">
    <property type="entry name" value="GAF_ANTAR"/>
</dbReference>
<evidence type="ECO:0000256" key="1">
    <source>
        <dbReference type="ARBA" id="ARBA00022679"/>
    </source>
</evidence>
<keyword evidence="2" id="KW-0418">Kinase</keyword>
<dbReference type="InterPro" id="IPR029016">
    <property type="entry name" value="GAF-like_dom_sf"/>
</dbReference>
<reference evidence="7 8" key="1">
    <citation type="submission" date="2020-12" db="EMBL/GenBank/DDBJ databases">
        <title>Streptomyces typhae sp. nov., a novel endophytic actinomycete isolated from the root of cattail pollen (Typha angustifolia L.).</title>
        <authorList>
            <person name="Peng C."/>
            <person name="Liu C."/>
        </authorList>
    </citation>
    <scope>NUCLEOTIDE SEQUENCE [LARGE SCALE GENOMIC DNA]</scope>
    <source>
        <strain evidence="7 8">JCM 4753</strain>
    </source>
</reference>
<dbReference type="SUPFAM" id="SSF55781">
    <property type="entry name" value="GAF domain-like"/>
    <property type="match status" value="1"/>
</dbReference>
<proteinExistence type="predicted"/>
<protein>
    <submittedName>
        <fullName evidence="7">ANTAR domain-containing protein</fullName>
    </submittedName>
</protein>
<sequence>MLDRTSARRLAQVLVEAADTAADDFDAERHLRRFSQHCAELLGVLGAGVMYADAGSAVRLAVSDKGGELAQDLLEAQATDGPCLESYGTGSRVPPVRLTTADALARWPDFTKRARARGVVATYAVPLRARKRVLGALNVFTAPEPNGNRPDGSPQEGEDDSALALAQALADAAGVGLHNHRAYAQYRDLSQQLQAALTSRIRIEQAKGILAERWRTELDVAFEALRRHARRERLVMDVVAGMVIEGALDDATLLG</sequence>
<keyword evidence="3" id="KW-0805">Transcription regulation</keyword>
<evidence type="ECO:0000256" key="3">
    <source>
        <dbReference type="ARBA" id="ARBA00023015"/>
    </source>
</evidence>
<dbReference type="InterPro" id="IPR011006">
    <property type="entry name" value="CheY-like_superfamily"/>
</dbReference>
<dbReference type="SMART" id="SM01012">
    <property type="entry name" value="ANTAR"/>
    <property type="match status" value="1"/>
</dbReference>
<comment type="caution">
    <text evidence="7">The sequence shown here is derived from an EMBL/GenBank/DDBJ whole genome shotgun (WGS) entry which is preliminary data.</text>
</comment>
<dbReference type="Gene3D" id="3.30.450.40">
    <property type="match status" value="1"/>
</dbReference>
<dbReference type="InterPro" id="IPR005561">
    <property type="entry name" value="ANTAR"/>
</dbReference>
<evidence type="ECO:0000313" key="7">
    <source>
        <dbReference type="EMBL" id="MBJ3812129.1"/>
    </source>
</evidence>
<feature type="domain" description="ANTAR" evidence="6">
    <location>
        <begin position="183"/>
        <end position="244"/>
    </location>
</feature>
<dbReference type="PROSITE" id="PS50921">
    <property type="entry name" value="ANTAR"/>
    <property type="match status" value="1"/>
</dbReference>
<evidence type="ECO:0000256" key="2">
    <source>
        <dbReference type="ARBA" id="ARBA00022777"/>
    </source>
</evidence>
<evidence type="ECO:0000259" key="6">
    <source>
        <dbReference type="PROSITE" id="PS50921"/>
    </source>
</evidence>